<comment type="pathway">
    <text evidence="2">Amino-sugar metabolism; N-acetylneuraminate degradation.</text>
</comment>
<evidence type="ECO:0000256" key="3">
    <source>
        <dbReference type="ARBA" id="ARBA00006324"/>
    </source>
</evidence>
<dbReference type="EMBL" id="BRYA01000186">
    <property type="protein sequence ID" value="GMI43006.1"/>
    <property type="molecule type" value="Genomic_DNA"/>
</dbReference>
<proteinExistence type="inferred from homology"/>
<reference evidence="13" key="1">
    <citation type="journal article" date="2023" name="Commun. Biol.">
        <title>Genome analysis of Parmales, the sister group of diatoms, reveals the evolutionary specialization of diatoms from phago-mixotrophs to photoautotrophs.</title>
        <authorList>
            <person name="Ban H."/>
            <person name="Sato S."/>
            <person name="Yoshikawa S."/>
            <person name="Yamada K."/>
            <person name="Nakamura Y."/>
            <person name="Ichinomiya M."/>
            <person name="Sato N."/>
            <person name="Blanc-Mathieu R."/>
            <person name="Endo H."/>
            <person name="Kuwata A."/>
            <person name="Ogata H."/>
        </authorList>
    </citation>
    <scope>NUCLEOTIDE SEQUENCE [LARGE SCALE GENOMIC DNA]</scope>
</reference>
<evidence type="ECO:0000313" key="12">
    <source>
        <dbReference type="EMBL" id="GMI43006.1"/>
    </source>
</evidence>
<evidence type="ECO:0000256" key="6">
    <source>
        <dbReference type="ARBA" id="ARBA00023239"/>
    </source>
</evidence>
<dbReference type="OrthoDB" id="191315at2759"/>
<evidence type="ECO:0000256" key="8">
    <source>
        <dbReference type="ARBA" id="ARBA00044906"/>
    </source>
</evidence>
<dbReference type="SMART" id="SM01130">
    <property type="entry name" value="DHDPS"/>
    <property type="match status" value="1"/>
</dbReference>
<organism evidence="12 13">
    <name type="scientific">Triparma columacea</name>
    <dbReference type="NCBI Taxonomy" id="722753"/>
    <lineage>
        <taxon>Eukaryota</taxon>
        <taxon>Sar</taxon>
        <taxon>Stramenopiles</taxon>
        <taxon>Ochrophyta</taxon>
        <taxon>Bolidophyceae</taxon>
        <taxon>Parmales</taxon>
        <taxon>Triparmaceae</taxon>
        <taxon>Triparma</taxon>
    </lineage>
</organism>
<sequence length="329" mass="35583">MDRIFASLMNLRSIVTFLVFFFPLTVSSFDLIPAVFTPFSEDEIGIGKLDTSKVIDYAKFLKQKQNISSVFVGGTNGESLSLTLEERKTLLEAWVEAAPSIGGMTIISHVGAESIVDAIALASHAKSLDGVASVAAMPPTFFRPSSVSELVAWFSPIAEAAYPLTIKYYHIPSMTNVAIDMDEFLVAASSAIPNFTGIKYTDTDLYTFTKCVSLGVGEMFYGKDETLTSGMLLGATSAVGSTYSFLAPTAWSAVHAWESGNVKSAQEYQGKITLLINTMLPYGGIPAQKAIVKMMGLDLGNVRLPLTALEEDQEANLKKDLNAIGFFDW</sequence>
<evidence type="ECO:0000256" key="9">
    <source>
        <dbReference type="PIRNR" id="PIRNR001365"/>
    </source>
</evidence>
<dbReference type="Pfam" id="PF00701">
    <property type="entry name" value="DHDPS"/>
    <property type="match status" value="1"/>
</dbReference>
<dbReference type="EC" id="4.1.3.3" evidence="4"/>
<dbReference type="GO" id="GO:0005737">
    <property type="term" value="C:cytoplasm"/>
    <property type="evidence" value="ECO:0007669"/>
    <property type="project" value="UniProtKB-SubCell"/>
</dbReference>
<dbReference type="Gene3D" id="3.20.20.70">
    <property type="entry name" value="Aldolase class I"/>
    <property type="match status" value="1"/>
</dbReference>
<protein>
    <recommendedName>
        <fullName evidence="4">N-acetylneuraminate lyase</fullName>
        <ecNumber evidence="4">4.1.3.3</ecNumber>
    </recommendedName>
</protein>
<comment type="similarity">
    <text evidence="3">Belongs to the DapA family. NanA subfamily.</text>
</comment>
<gene>
    <name evidence="12" type="ORF">TrCOL_g6937</name>
</gene>
<comment type="catalytic activity">
    <reaction evidence="8">
        <text>aceneuramate = aldehydo-N-acetyl-D-mannosamine + pyruvate</text>
        <dbReference type="Rhea" id="RHEA:23296"/>
        <dbReference type="ChEBI" id="CHEBI:15361"/>
        <dbReference type="ChEBI" id="CHEBI:17122"/>
        <dbReference type="ChEBI" id="CHEBI:173083"/>
        <dbReference type="EC" id="4.1.3.3"/>
    </reaction>
</comment>
<dbReference type="GO" id="GO:0008747">
    <property type="term" value="F:N-acetylneuraminate lyase activity"/>
    <property type="evidence" value="ECO:0007669"/>
    <property type="project" value="UniProtKB-EC"/>
</dbReference>
<evidence type="ECO:0000256" key="10">
    <source>
        <dbReference type="PIRSR" id="PIRSR001365-1"/>
    </source>
</evidence>
<evidence type="ECO:0000256" key="1">
    <source>
        <dbReference type="ARBA" id="ARBA00004496"/>
    </source>
</evidence>
<evidence type="ECO:0000313" key="13">
    <source>
        <dbReference type="Proteomes" id="UP001165065"/>
    </source>
</evidence>
<evidence type="ECO:0000256" key="4">
    <source>
        <dbReference type="ARBA" id="ARBA00012911"/>
    </source>
</evidence>
<keyword evidence="13" id="KW-1185">Reference proteome</keyword>
<feature type="binding site" evidence="11">
    <location>
        <position position="239"/>
    </location>
    <ligand>
        <name>pyruvate</name>
        <dbReference type="ChEBI" id="CHEBI:15361"/>
    </ligand>
</feature>
<keyword evidence="7" id="KW-0119">Carbohydrate metabolism</keyword>
<dbReference type="SUPFAM" id="SSF51569">
    <property type="entry name" value="Aldolase"/>
    <property type="match status" value="1"/>
</dbReference>
<feature type="active site" description="Schiff-base intermediate with substrate" evidence="10">
    <location>
        <position position="199"/>
    </location>
</feature>
<keyword evidence="5" id="KW-0963">Cytoplasm</keyword>
<dbReference type="Proteomes" id="UP001165065">
    <property type="component" value="Unassembled WGS sequence"/>
</dbReference>
<name>A0A9W7GE59_9STRA</name>
<dbReference type="PANTHER" id="PTHR12128:SF21">
    <property type="entry name" value="N-ACETYLNEURAMINATE LYASE"/>
    <property type="match status" value="1"/>
</dbReference>
<dbReference type="PRINTS" id="PR00146">
    <property type="entry name" value="DHPICSNTHASE"/>
</dbReference>
<keyword evidence="6 9" id="KW-0456">Lyase</keyword>
<comment type="caution">
    <text evidence="12">The sequence shown here is derived from an EMBL/GenBank/DDBJ whole genome shotgun (WGS) entry which is preliminary data.</text>
</comment>
<dbReference type="PANTHER" id="PTHR12128">
    <property type="entry name" value="DIHYDRODIPICOLINATE SYNTHASE"/>
    <property type="match status" value="1"/>
</dbReference>
<evidence type="ECO:0000256" key="2">
    <source>
        <dbReference type="ARBA" id="ARBA00004878"/>
    </source>
</evidence>
<evidence type="ECO:0000256" key="11">
    <source>
        <dbReference type="PIRSR" id="PIRSR001365-2"/>
    </source>
</evidence>
<dbReference type="PIRSF" id="PIRSF001365">
    <property type="entry name" value="DHDPS"/>
    <property type="match status" value="1"/>
</dbReference>
<feature type="active site" description="Proton donor/acceptor" evidence="10">
    <location>
        <position position="169"/>
    </location>
</feature>
<dbReference type="InterPro" id="IPR013785">
    <property type="entry name" value="Aldolase_TIM"/>
</dbReference>
<dbReference type="InterPro" id="IPR002220">
    <property type="entry name" value="DapA-like"/>
</dbReference>
<evidence type="ECO:0000256" key="7">
    <source>
        <dbReference type="ARBA" id="ARBA00023277"/>
    </source>
</evidence>
<dbReference type="AlphaFoldDB" id="A0A9W7GE59"/>
<accession>A0A9W7GE59</accession>
<evidence type="ECO:0000256" key="5">
    <source>
        <dbReference type="ARBA" id="ARBA00022490"/>
    </source>
</evidence>
<comment type="subcellular location">
    <subcellularLocation>
        <location evidence="1">Cytoplasm</location>
    </subcellularLocation>
</comment>